<name>A0AAV7Q5G7_PLEWA</name>
<reference evidence="2" key="1">
    <citation type="journal article" date="2022" name="bioRxiv">
        <title>Sequencing and chromosome-scale assembly of the giantPleurodeles waltlgenome.</title>
        <authorList>
            <person name="Brown T."/>
            <person name="Elewa A."/>
            <person name="Iarovenko S."/>
            <person name="Subramanian E."/>
            <person name="Araus A.J."/>
            <person name="Petzold A."/>
            <person name="Susuki M."/>
            <person name="Suzuki K.-i.T."/>
            <person name="Hayashi T."/>
            <person name="Toyoda A."/>
            <person name="Oliveira C."/>
            <person name="Osipova E."/>
            <person name="Leigh N.D."/>
            <person name="Simon A."/>
            <person name="Yun M.H."/>
        </authorList>
    </citation>
    <scope>NUCLEOTIDE SEQUENCE</scope>
    <source>
        <strain evidence="2">20211129_DDA</strain>
        <tissue evidence="2">Liver</tissue>
    </source>
</reference>
<feature type="region of interest" description="Disordered" evidence="1">
    <location>
        <begin position="1"/>
        <end position="49"/>
    </location>
</feature>
<comment type="caution">
    <text evidence="2">The sequence shown here is derived from an EMBL/GenBank/DDBJ whole genome shotgun (WGS) entry which is preliminary data.</text>
</comment>
<accession>A0AAV7Q5G7</accession>
<gene>
    <name evidence="2" type="ORF">NDU88_001277</name>
</gene>
<protein>
    <submittedName>
        <fullName evidence="2">Uncharacterized protein</fullName>
    </submittedName>
</protein>
<evidence type="ECO:0000313" key="3">
    <source>
        <dbReference type="Proteomes" id="UP001066276"/>
    </source>
</evidence>
<feature type="compositionally biased region" description="Polar residues" evidence="1">
    <location>
        <begin position="40"/>
        <end position="49"/>
    </location>
</feature>
<dbReference type="AlphaFoldDB" id="A0AAV7Q5G7"/>
<dbReference type="Proteomes" id="UP001066276">
    <property type="component" value="Chromosome 6"/>
</dbReference>
<dbReference type="EMBL" id="JANPWB010000010">
    <property type="protein sequence ID" value="KAJ1134831.1"/>
    <property type="molecule type" value="Genomic_DNA"/>
</dbReference>
<proteinExistence type="predicted"/>
<evidence type="ECO:0000256" key="1">
    <source>
        <dbReference type="SAM" id="MobiDB-lite"/>
    </source>
</evidence>
<keyword evidence="3" id="KW-1185">Reference proteome</keyword>
<organism evidence="2 3">
    <name type="scientific">Pleurodeles waltl</name>
    <name type="common">Iberian ribbed newt</name>
    <dbReference type="NCBI Taxonomy" id="8319"/>
    <lineage>
        <taxon>Eukaryota</taxon>
        <taxon>Metazoa</taxon>
        <taxon>Chordata</taxon>
        <taxon>Craniata</taxon>
        <taxon>Vertebrata</taxon>
        <taxon>Euteleostomi</taxon>
        <taxon>Amphibia</taxon>
        <taxon>Batrachia</taxon>
        <taxon>Caudata</taxon>
        <taxon>Salamandroidea</taxon>
        <taxon>Salamandridae</taxon>
        <taxon>Pleurodelinae</taxon>
        <taxon>Pleurodeles</taxon>
    </lineage>
</organism>
<sequence>MASQRHTKKEGPLKDSFARTSSKKLDPTTNLVVEGGTVTGQGSSESDNSPITKAFLEQLFGVLRGDFATLKQEIATEVKDLRRDIGDLGHQMDLLERTHDTRE</sequence>
<evidence type="ECO:0000313" key="2">
    <source>
        <dbReference type="EMBL" id="KAJ1134831.1"/>
    </source>
</evidence>